<dbReference type="EMBL" id="MU266370">
    <property type="protein sequence ID" value="KAH7927186.1"/>
    <property type="molecule type" value="Genomic_DNA"/>
</dbReference>
<protein>
    <submittedName>
        <fullName evidence="1">Uncharacterized protein</fullName>
    </submittedName>
</protein>
<organism evidence="1 2">
    <name type="scientific">Leucogyrophana mollusca</name>
    <dbReference type="NCBI Taxonomy" id="85980"/>
    <lineage>
        <taxon>Eukaryota</taxon>
        <taxon>Fungi</taxon>
        <taxon>Dikarya</taxon>
        <taxon>Basidiomycota</taxon>
        <taxon>Agaricomycotina</taxon>
        <taxon>Agaricomycetes</taxon>
        <taxon>Agaricomycetidae</taxon>
        <taxon>Boletales</taxon>
        <taxon>Boletales incertae sedis</taxon>
        <taxon>Leucogyrophana</taxon>
    </lineage>
</organism>
<name>A0ACB8BMP4_9AGAM</name>
<keyword evidence="2" id="KW-1185">Reference proteome</keyword>
<gene>
    <name evidence="1" type="ORF">BV22DRAFT_1032056</name>
</gene>
<sequence length="1086" mass="119488">MDDFFAEQEKRMNLPDEDMDEYIRQRLEFQRKRRTLSWANEDAPGIDNSSQTQDHRAEPPRETAPFTRTSELSRTVAKEVTAPSPPDSSHESSGNLKRKSVEVTALDKRRKQEDPDGKFAIDTVSPAMPSRNESAEIPHENRALIDGVRGKRASTTIPRSKSKTDLSRTFTGEMRPANTKGGQCSDVRVASEMHNRSVATPNEGRMPSRYLNDSPLVGHASRIDPSKPRNRACSSNSLVNAVVDTPLARPVASATMPPTAWQSLSKSSNQSIAADQSMKVKTVNTITAEGSSTFTIAYSPGANASSSRRGIIGDTPEPSAVDGGNTRRHAPSFLGHPATIFPDQSRFIPQATSTQLPLQEYSPLREPSDAADPMVVESTEPRGATYAQNVAKGAPANVSTITSPGNTPSHAHKRMSSSDIDIAFPSSSPAAESSKGNKAATNNRTKASVSKPKIGKKSKEKPPLMTPLEYAQKLQAQFEPDRPRKTNYLEGKRIFYVGGDMQFASPKTRGRMDYIVKHGGTLVPSYDPSAVTHIVTDANSRPTLRALGLKSLTAIPVHIPTVTWSWVISGLGRTGRKSGELKGKDKANHDVDGTGMDFEFLHAAFHERIDAGTTWQKLVGKRDGEGDSGDFSRISDFTQDTKIKNAASSTVLFKVLPPAPLNLTSPSEKPGLGVTDNSAKPPSEASGKEADPLADFYAMAKAERDAAWGQDQEDSDDGDGSDGDIEGKRGPIPRRGFICDKKEPQQHVCANQDIIDKLEELMELHKAKPSDDDRWRVFSYSKCIRALRSYPKRIKSFSQARAIKGVGEKTALKIMEIIETGGLRRIAYAKTDDVEVINVFQGVYGVGRQTAFMWYASGCRTLDDVKARKGGIKLSTVQEIGVRFYDDINSRMSRSEAEKIFNMIKPIALDFDAHLFVEIMGSFRRGKPDCGDIDILITRRPFDGKTHAGVLPEILAALHSAKILTEDLSLPEDFSALELSYRGLCRLPEPNSKRRRIDILCVPWESRGAALLYYTGDDIFNRAMRMKANVLGYSLNQRGLYGGVVRDPRDRRVKVSEGNIVASETEEEIFKILGVPWQEPRERVRG</sequence>
<evidence type="ECO:0000313" key="1">
    <source>
        <dbReference type="EMBL" id="KAH7927186.1"/>
    </source>
</evidence>
<comment type="caution">
    <text evidence="1">The sequence shown here is derived from an EMBL/GenBank/DDBJ whole genome shotgun (WGS) entry which is preliminary data.</text>
</comment>
<dbReference type="Proteomes" id="UP000790709">
    <property type="component" value="Unassembled WGS sequence"/>
</dbReference>
<evidence type="ECO:0000313" key="2">
    <source>
        <dbReference type="Proteomes" id="UP000790709"/>
    </source>
</evidence>
<accession>A0ACB8BMP4</accession>
<reference evidence="1" key="1">
    <citation type="journal article" date="2021" name="New Phytol.">
        <title>Evolutionary innovations through gain and loss of genes in the ectomycorrhizal Boletales.</title>
        <authorList>
            <person name="Wu G."/>
            <person name="Miyauchi S."/>
            <person name="Morin E."/>
            <person name="Kuo A."/>
            <person name="Drula E."/>
            <person name="Varga T."/>
            <person name="Kohler A."/>
            <person name="Feng B."/>
            <person name="Cao Y."/>
            <person name="Lipzen A."/>
            <person name="Daum C."/>
            <person name="Hundley H."/>
            <person name="Pangilinan J."/>
            <person name="Johnson J."/>
            <person name="Barry K."/>
            <person name="LaButti K."/>
            <person name="Ng V."/>
            <person name="Ahrendt S."/>
            <person name="Min B."/>
            <person name="Choi I.G."/>
            <person name="Park H."/>
            <person name="Plett J.M."/>
            <person name="Magnuson J."/>
            <person name="Spatafora J.W."/>
            <person name="Nagy L.G."/>
            <person name="Henrissat B."/>
            <person name="Grigoriev I.V."/>
            <person name="Yang Z.L."/>
            <person name="Xu J."/>
            <person name="Martin F.M."/>
        </authorList>
    </citation>
    <scope>NUCLEOTIDE SEQUENCE</scope>
    <source>
        <strain evidence="1">KUC20120723A-06</strain>
    </source>
</reference>
<proteinExistence type="predicted"/>